<evidence type="ECO:0000313" key="4">
    <source>
        <dbReference type="EMBL" id="NEV65330.1"/>
    </source>
</evidence>
<accession>A0A6M0K6H8</accession>
<reference evidence="4 5" key="1">
    <citation type="submission" date="2020-02" db="EMBL/GenBank/DDBJ databases">
        <title>Genome sequences of Thiorhodococcus mannitoliphagus and Thiorhodococcus minor, purple sulfur photosynthetic bacteria in the gammaproteobacterial family, Chromatiaceae.</title>
        <authorList>
            <person name="Aviles F.A."/>
            <person name="Meyer T.E."/>
            <person name="Kyndt J.A."/>
        </authorList>
    </citation>
    <scope>NUCLEOTIDE SEQUENCE [LARGE SCALE GENOMIC DNA]</scope>
    <source>
        <strain evidence="4 5">DSM 11518</strain>
    </source>
</reference>
<name>A0A6M0K6H8_9GAMM</name>
<organism evidence="4 5">
    <name type="scientific">Thiorhodococcus minor</name>
    <dbReference type="NCBI Taxonomy" id="57489"/>
    <lineage>
        <taxon>Bacteria</taxon>
        <taxon>Pseudomonadati</taxon>
        <taxon>Pseudomonadota</taxon>
        <taxon>Gammaproteobacteria</taxon>
        <taxon>Chromatiales</taxon>
        <taxon>Chromatiaceae</taxon>
        <taxon>Thiorhodococcus</taxon>
    </lineage>
</organism>
<sequence>MGRFATRYRTGKTQDLTLLCTGALAQRMDYDVWGVVTRDTNPGFQPFGFAGGLYEPETGLVRFGARDYDPYTGRWLGKDPIGFEGGVNLFGYVDNDPANWIDSRGLAPKDKWYGYNNPDFRDWAHQQKQDMGIPGNENFTKEDIEKLHDQWLREGKPRGKGGKSGRGGKSRGKGRGGLWTVFMPSVWHLCQQDPTHPACAPEDCQ</sequence>
<feature type="domain" description="Teneurin-like YD-shell" evidence="3">
    <location>
        <begin position="21"/>
        <end position="79"/>
    </location>
</feature>
<evidence type="ECO:0000259" key="3">
    <source>
        <dbReference type="Pfam" id="PF25023"/>
    </source>
</evidence>
<dbReference type="AlphaFoldDB" id="A0A6M0K6H8"/>
<dbReference type="PANTHER" id="PTHR32305:SF15">
    <property type="entry name" value="PROTEIN RHSA-RELATED"/>
    <property type="match status" value="1"/>
</dbReference>
<evidence type="ECO:0000313" key="5">
    <source>
        <dbReference type="Proteomes" id="UP000483379"/>
    </source>
</evidence>
<dbReference type="Gene3D" id="2.180.10.10">
    <property type="entry name" value="RHS repeat-associated core"/>
    <property type="match status" value="1"/>
</dbReference>
<keyword evidence="5" id="KW-1185">Reference proteome</keyword>
<proteinExistence type="predicted"/>
<dbReference type="InterPro" id="IPR022385">
    <property type="entry name" value="Rhs_assc_core"/>
</dbReference>
<dbReference type="EMBL" id="JAAIJQ010000222">
    <property type="protein sequence ID" value="NEV65330.1"/>
    <property type="molecule type" value="Genomic_DNA"/>
</dbReference>
<evidence type="ECO:0000256" key="1">
    <source>
        <dbReference type="ARBA" id="ARBA00022737"/>
    </source>
</evidence>
<feature type="compositionally biased region" description="Basic residues" evidence="2">
    <location>
        <begin position="158"/>
        <end position="174"/>
    </location>
</feature>
<comment type="caution">
    <text evidence="4">The sequence shown here is derived from an EMBL/GenBank/DDBJ whole genome shotgun (WGS) entry which is preliminary data.</text>
</comment>
<protein>
    <submittedName>
        <fullName evidence="4">RHS repeat-associated core domain-containing protein</fullName>
    </submittedName>
</protein>
<dbReference type="PANTHER" id="PTHR32305">
    <property type="match status" value="1"/>
</dbReference>
<dbReference type="InterPro" id="IPR050708">
    <property type="entry name" value="T6SS_VgrG/RHS"/>
</dbReference>
<gene>
    <name evidence="4" type="ORF">G3446_26480</name>
</gene>
<dbReference type="NCBIfam" id="TIGR03696">
    <property type="entry name" value="Rhs_assc_core"/>
    <property type="match status" value="1"/>
</dbReference>
<dbReference type="Proteomes" id="UP000483379">
    <property type="component" value="Unassembled WGS sequence"/>
</dbReference>
<evidence type="ECO:0000256" key="2">
    <source>
        <dbReference type="SAM" id="MobiDB-lite"/>
    </source>
</evidence>
<feature type="region of interest" description="Disordered" evidence="2">
    <location>
        <begin position="151"/>
        <end position="176"/>
    </location>
</feature>
<keyword evidence="1" id="KW-0677">Repeat</keyword>
<dbReference type="Pfam" id="PF25023">
    <property type="entry name" value="TEN_YD-shell"/>
    <property type="match status" value="1"/>
</dbReference>
<dbReference type="InterPro" id="IPR056823">
    <property type="entry name" value="TEN-like_YD-shell"/>
</dbReference>
<dbReference type="PRINTS" id="PR00394">
    <property type="entry name" value="RHSPROTEIN"/>
</dbReference>